<gene>
    <name evidence="3" type="ORF">OCTVUL_1B012015</name>
</gene>
<evidence type="ECO:0000313" key="4">
    <source>
        <dbReference type="Proteomes" id="UP001162480"/>
    </source>
</evidence>
<keyword evidence="4" id="KW-1185">Reference proteome</keyword>
<dbReference type="AlphaFoldDB" id="A0AA36AVK6"/>
<dbReference type="InterPro" id="IPR049012">
    <property type="entry name" value="Mutator_transp_dom"/>
</dbReference>
<accession>A0AA36AVK6</accession>
<feature type="signal peptide" evidence="1">
    <location>
        <begin position="1"/>
        <end position="19"/>
    </location>
</feature>
<dbReference type="EMBL" id="OX597818">
    <property type="protein sequence ID" value="CAI9723106.1"/>
    <property type="molecule type" value="Genomic_DNA"/>
</dbReference>
<keyword evidence="1" id="KW-0732">Signal</keyword>
<proteinExistence type="predicted"/>
<sequence>MDVVMPVVVLVVMCGDGSCSDACITSNDSSVPCLGICGVGGSSVAALSANADPPIYKDIKIEKYECSDHVQKRMARRLMDLVQANRSSERQERKANFSADFQSQLHRAHRNIQNNKYEEFYFLGLVGVAEPPEKRDRHKEPEAALRTSFNILRILDGLKCQLKPNYAADFAKQMSNIQEVADIIRSLN</sequence>
<evidence type="ECO:0000313" key="3">
    <source>
        <dbReference type="EMBL" id="CAI9723106.1"/>
    </source>
</evidence>
<dbReference type="Pfam" id="PF20700">
    <property type="entry name" value="Mutator"/>
    <property type="match status" value="1"/>
</dbReference>
<feature type="domain" description="Mutator-like transposase" evidence="2">
    <location>
        <begin position="37"/>
        <end position="113"/>
    </location>
</feature>
<evidence type="ECO:0000259" key="2">
    <source>
        <dbReference type="Pfam" id="PF20700"/>
    </source>
</evidence>
<protein>
    <recommendedName>
        <fullName evidence="2">Mutator-like transposase domain-containing protein</fullName>
    </recommendedName>
</protein>
<name>A0AA36AVK6_OCTVU</name>
<feature type="chain" id="PRO_5041348121" description="Mutator-like transposase domain-containing protein" evidence="1">
    <location>
        <begin position="20"/>
        <end position="188"/>
    </location>
</feature>
<organism evidence="3 4">
    <name type="scientific">Octopus vulgaris</name>
    <name type="common">Common octopus</name>
    <dbReference type="NCBI Taxonomy" id="6645"/>
    <lineage>
        <taxon>Eukaryota</taxon>
        <taxon>Metazoa</taxon>
        <taxon>Spiralia</taxon>
        <taxon>Lophotrochozoa</taxon>
        <taxon>Mollusca</taxon>
        <taxon>Cephalopoda</taxon>
        <taxon>Coleoidea</taxon>
        <taxon>Octopodiformes</taxon>
        <taxon>Octopoda</taxon>
        <taxon>Incirrata</taxon>
        <taxon>Octopodidae</taxon>
        <taxon>Octopus</taxon>
    </lineage>
</organism>
<evidence type="ECO:0000256" key="1">
    <source>
        <dbReference type="SAM" id="SignalP"/>
    </source>
</evidence>
<dbReference type="Proteomes" id="UP001162480">
    <property type="component" value="Chromosome 5"/>
</dbReference>
<reference evidence="3" key="1">
    <citation type="submission" date="2023-08" db="EMBL/GenBank/DDBJ databases">
        <authorList>
            <person name="Alioto T."/>
            <person name="Alioto T."/>
            <person name="Gomez Garrido J."/>
        </authorList>
    </citation>
    <scope>NUCLEOTIDE SEQUENCE</scope>
</reference>